<sequence length="306" mass="33914">MYKRILFLQAGSVVGPEYIKLIKQIPGVELIVAADSDPLASGLFIADVGVVIPRASEPGFATKVQQVIDQYQIDFVFPFLEYGHKELLAVNANFGCDLAAGVWCKDKYLFYQKCQKLGISVPKTYLLKDFTTQLELPVYVKPRKGDGAKDNFKITSEKELDGLKKLFEDSSTEFIVQELLEGPHWAADVVVNNGEIQAVATRKTLGRVYRVEVVENQAFAEFCKGIQKILGINKIFNVEAFEVSTGKFVINEINARIGGNGIASCMAGCDIVSYLITNEKSFLAKPLHKAYAYCYSRVEVKLSAAQ</sequence>
<organism evidence="6 7">
    <name type="scientific">Candidatus Dojkabacteria bacterium CG_4_10_14_0_2_um_filter_Dojkabacteria_WS6_41_15</name>
    <dbReference type="NCBI Taxonomy" id="2014249"/>
    <lineage>
        <taxon>Bacteria</taxon>
        <taxon>Candidatus Dojkabacteria</taxon>
    </lineage>
</organism>
<evidence type="ECO:0000259" key="5">
    <source>
        <dbReference type="PROSITE" id="PS50975"/>
    </source>
</evidence>
<name>A0A2M7W1W5_9BACT</name>
<evidence type="ECO:0000256" key="4">
    <source>
        <dbReference type="PROSITE-ProRule" id="PRU00409"/>
    </source>
</evidence>
<dbReference type="Pfam" id="PF15632">
    <property type="entry name" value="ATPgrasp_Ter"/>
    <property type="match status" value="1"/>
</dbReference>
<evidence type="ECO:0000256" key="3">
    <source>
        <dbReference type="ARBA" id="ARBA00022840"/>
    </source>
</evidence>
<dbReference type="SUPFAM" id="SSF56059">
    <property type="entry name" value="Glutathione synthetase ATP-binding domain-like"/>
    <property type="match status" value="1"/>
</dbReference>
<evidence type="ECO:0000313" key="7">
    <source>
        <dbReference type="Proteomes" id="UP000228952"/>
    </source>
</evidence>
<dbReference type="Proteomes" id="UP000228952">
    <property type="component" value="Unassembled WGS sequence"/>
</dbReference>
<dbReference type="GO" id="GO:0005524">
    <property type="term" value="F:ATP binding"/>
    <property type="evidence" value="ECO:0007669"/>
    <property type="project" value="UniProtKB-UniRule"/>
</dbReference>
<reference evidence="7" key="1">
    <citation type="submission" date="2017-09" db="EMBL/GenBank/DDBJ databases">
        <title>Depth-based differentiation of microbial function through sediment-hosted aquifers and enrichment of novel symbionts in the deep terrestrial subsurface.</title>
        <authorList>
            <person name="Probst A.J."/>
            <person name="Ladd B."/>
            <person name="Jarett J.K."/>
            <person name="Geller-Mcgrath D.E."/>
            <person name="Sieber C.M.K."/>
            <person name="Emerson J.B."/>
            <person name="Anantharaman K."/>
            <person name="Thomas B.C."/>
            <person name="Malmstrom R."/>
            <person name="Stieglmeier M."/>
            <person name="Klingl A."/>
            <person name="Woyke T."/>
            <person name="Ryan C.M."/>
            <person name="Banfield J.F."/>
        </authorList>
    </citation>
    <scope>NUCLEOTIDE SEQUENCE [LARGE SCALE GENOMIC DNA]</scope>
</reference>
<dbReference type="InterPro" id="IPR011761">
    <property type="entry name" value="ATP-grasp"/>
</dbReference>
<dbReference type="PANTHER" id="PTHR43585">
    <property type="entry name" value="FUMIPYRROLE BIOSYNTHESIS PROTEIN C"/>
    <property type="match status" value="1"/>
</dbReference>
<dbReference type="EMBL" id="PFQB01000068">
    <property type="protein sequence ID" value="PJA13951.1"/>
    <property type="molecule type" value="Genomic_DNA"/>
</dbReference>
<gene>
    <name evidence="6" type="ORF">COX64_02610</name>
</gene>
<dbReference type="InterPro" id="IPR052032">
    <property type="entry name" value="ATP-dep_AA_Ligase"/>
</dbReference>
<dbReference type="Pfam" id="PF21360">
    <property type="entry name" value="PylC-like_N"/>
    <property type="match status" value="1"/>
</dbReference>
<keyword evidence="2 4" id="KW-0547">Nucleotide-binding</keyword>
<dbReference type="Gene3D" id="3.30.470.20">
    <property type="entry name" value="ATP-grasp fold, B domain"/>
    <property type="match status" value="1"/>
</dbReference>
<keyword evidence="1" id="KW-0436">Ligase</keyword>
<proteinExistence type="predicted"/>
<feature type="domain" description="ATP-grasp" evidence="5">
    <location>
        <begin position="111"/>
        <end position="280"/>
    </location>
</feature>
<dbReference type="Gene3D" id="3.30.1490.20">
    <property type="entry name" value="ATP-grasp fold, A domain"/>
    <property type="match status" value="1"/>
</dbReference>
<dbReference type="PROSITE" id="PS50975">
    <property type="entry name" value="ATP_GRASP"/>
    <property type="match status" value="1"/>
</dbReference>
<comment type="caution">
    <text evidence="6">The sequence shown here is derived from an EMBL/GenBank/DDBJ whole genome shotgun (WGS) entry which is preliminary data.</text>
</comment>
<evidence type="ECO:0000256" key="1">
    <source>
        <dbReference type="ARBA" id="ARBA00022598"/>
    </source>
</evidence>
<dbReference type="GO" id="GO:0016874">
    <property type="term" value="F:ligase activity"/>
    <property type="evidence" value="ECO:0007669"/>
    <property type="project" value="UniProtKB-KW"/>
</dbReference>
<evidence type="ECO:0000313" key="6">
    <source>
        <dbReference type="EMBL" id="PJA13951.1"/>
    </source>
</evidence>
<dbReference type="AlphaFoldDB" id="A0A2M7W1W5"/>
<protein>
    <recommendedName>
        <fullName evidence="5">ATP-grasp domain-containing protein</fullName>
    </recommendedName>
</protein>
<dbReference type="InterPro" id="IPR048764">
    <property type="entry name" value="PylC_N"/>
</dbReference>
<dbReference type="PANTHER" id="PTHR43585:SF2">
    <property type="entry name" value="ATP-GRASP ENZYME FSQD"/>
    <property type="match status" value="1"/>
</dbReference>
<accession>A0A2M7W1W5</accession>
<dbReference type="Gene3D" id="3.40.50.20">
    <property type="match status" value="1"/>
</dbReference>
<keyword evidence="3 4" id="KW-0067">ATP-binding</keyword>
<evidence type="ECO:0000256" key="2">
    <source>
        <dbReference type="ARBA" id="ARBA00022741"/>
    </source>
</evidence>
<dbReference type="InterPro" id="IPR013815">
    <property type="entry name" value="ATP_grasp_subdomain_1"/>
</dbReference>
<dbReference type="GO" id="GO:0046872">
    <property type="term" value="F:metal ion binding"/>
    <property type="evidence" value="ECO:0007669"/>
    <property type="project" value="InterPro"/>
</dbReference>